<keyword evidence="3" id="KW-0443">Lipid metabolism</keyword>
<dbReference type="GO" id="GO:0005783">
    <property type="term" value="C:endoplasmic reticulum"/>
    <property type="evidence" value="ECO:0007669"/>
    <property type="project" value="TreeGrafter"/>
</dbReference>
<dbReference type="GO" id="GO:0004467">
    <property type="term" value="F:long-chain fatty acid-CoA ligase activity"/>
    <property type="evidence" value="ECO:0007669"/>
    <property type="project" value="UniProtKB-EC"/>
</dbReference>
<gene>
    <name evidence="7" type="ORF">OXD698_LOCUS49232</name>
</gene>
<comment type="caution">
    <text evidence="7">The sequence shown here is derived from an EMBL/GenBank/DDBJ whole genome shotgun (WGS) entry which is preliminary data.</text>
</comment>
<keyword evidence="2" id="KW-0547">Nucleotide-binding</keyword>
<name>A0A820LMK4_9BILA</name>
<evidence type="ECO:0000256" key="3">
    <source>
        <dbReference type="ARBA" id="ARBA00022832"/>
    </source>
</evidence>
<reference evidence="7" key="1">
    <citation type="submission" date="2021-02" db="EMBL/GenBank/DDBJ databases">
        <authorList>
            <person name="Nowell W R."/>
        </authorList>
    </citation>
    <scope>NUCLEOTIDE SEQUENCE</scope>
</reference>
<sequence>KVYDGVMTEVNKSTIKRFLVQQALREQPSFLSRIAFRKIKHLFGNEIKAMITGSAPITPDVMHFFRIALNIPIMEGYGQTESAGAGTSTHPIDMTYGTIGSPVPTVEIKLVDVPGTDYRSEYNRGEVCIRGPTIFKGYYGDEEKTREAIDQDGWLHTGDVGEWTSTGALKIIDRTKHIFKLSQGKYIAPERL</sequence>
<dbReference type="PANTHER" id="PTHR43272">
    <property type="entry name" value="LONG-CHAIN-FATTY-ACID--COA LIGASE"/>
    <property type="match status" value="1"/>
</dbReference>
<accession>A0A820LMK4</accession>
<dbReference type="Pfam" id="PF00501">
    <property type="entry name" value="AMP-binding"/>
    <property type="match status" value="1"/>
</dbReference>
<keyword evidence="1" id="KW-0436">Ligase</keyword>
<dbReference type="Gene3D" id="3.40.50.12780">
    <property type="entry name" value="N-terminal domain of ligase-like"/>
    <property type="match status" value="1"/>
</dbReference>
<feature type="non-terminal residue" evidence="7">
    <location>
        <position position="1"/>
    </location>
</feature>
<feature type="non-terminal residue" evidence="7">
    <location>
        <position position="192"/>
    </location>
</feature>
<dbReference type="GO" id="GO:0016020">
    <property type="term" value="C:membrane"/>
    <property type="evidence" value="ECO:0007669"/>
    <property type="project" value="TreeGrafter"/>
</dbReference>
<protein>
    <recommendedName>
        <fullName evidence="5">long-chain-fatty-acid--CoA ligase</fullName>
        <ecNumber evidence="5">6.2.1.3</ecNumber>
    </recommendedName>
</protein>
<dbReference type="AlphaFoldDB" id="A0A820LMK4"/>
<dbReference type="EC" id="6.2.1.3" evidence="5"/>
<evidence type="ECO:0000256" key="2">
    <source>
        <dbReference type="ARBA" id="ARBA00022741"/>
    </source>
</evidence>
<evidence type="ECO:0000256" key="1">
    <source>
        <dbReference type="ARBA" id="ARBA00022598"/>
    </source>
</evidence>
<evidence type="ECO:0000256" key="4">
    <source>
        <dbReference type="ARBA" id="ARBA00022840"/>
    </source>
</evidence>
<dbReference type="SUPFAM" id="SSF56801">
    <property type="entry name" value="Acetyl-CoA synthetase-like"/>
    <property type="match status" value="1"/>
</dbReference>
<evidence type="ECO:0000313" key="8">
    <source>
        <dbReference type="Proteomes" id="UP000663844"/>
    </source>
</evidence>
<dbReference type="PANTHER" id="PTHR43272:SF33">
    <property type="entry name" value="AMP-BINDING DOMAIN-CONTAINING PROTEIN-RELATED"/>
    <property type="match status" value="1"/>
</dbReference>
<feature type="domain" description="AMP-dependent synthetase/ligase" evidence="6">
    <location>
        <begin position="41"/>
        <end position="139"/>
    </location>
</feature>
<dbReference type="InterPro" id="IPR000873">
    <property type="entry name" value="AMP-dep_synth/lig_dom"/>
</dbReference>
<organism evidence="7 8">
    <name type="scientific">Adineta steineri</name>
    <dbReference type="NCBI Taxonomy" id="433720"/>
    <lineage>
        <taxon>Eukaryota</taxon>
        <taxon>Metazoa</taxon>
        <taxon>Spiralia</taxon>
        <taxon>Gnathifera</taxon>
        <taxon>Rotifera</taxon>
        <taxon>Eurotatoria</taxon>
        <taxon>Bdelloidea</taxon>
        <taxon>Adinetida</taxon>
        <taxon>Adinetidae</taxon>
        <taxon>Adineta</taxon>
    </lineage>
</organism>
<keyword evidence="3" id="KW-0276">Fatty acid metabolism</keyword>
<evidence type="ECO:0000256" key="5">
    <source>
        <dbReference type="ARBA" id="ARBA00026121"/>
    </source>
</evidence>
<evidence type="ECO:0000259" key="6">
    <source>
        <dbReference type="Pfam" id="PF00501"/>
    </source>
</evidence>
<keyword evidence="4" id="KW-0067">ATP-binding</keyword>
<dbReference type="Proteomes" id="UP000663844">
    <property type="component" value="Unassembled WGS sequence"/>
</dbReference>
<dbReference type="GO" id="GO:0005524">
    <property type="term" value="F:ATP binding"/>
    <property type="evidence" value="ECO:0007669"/>
    <property type="project" value="UniProtKB-KW"/>
</dbReference>
<proteinExistence type="predicted"/>
<dbReference type="EMBL" id="CAJOAZ010021798">
    <property type="protein sequence ID" value="CAF4359594.1"/>
    <property type="molecule type" value="Genomic_DNA"/>
</dbReference>
<evidence type="ECO:0000313" key="7">
    <source>
        <dbReference type="EMBL" id="CAF4359594.1"/>
    </source>
</evidence>
<dbReference type="InterPro" id="IPR042099">
    <property type="entry name" value="ANL_N_sf"/>
</dbReference>